<organism evidence="1 2">
    <name type="scientific">Chaetomium tenue</name>
    <dbReference type="NCBI Taxonomy" id="1854479"/>
    <lineage>
        <taxon>Eukaryota</taxon>
        <taxon>Fungi</taxon>
        <taxon>Dikarya</taxon>
        <taxon>Ascomycota</taxon>
        <taxon>Pezizomycotina</taxon>
        <taxon>Sordariomycetes</taxon>
        <taxon>Sordariomycetidae</taxon>
        <taxon>Sordariales</taxon>
        <taxon>Chaetomiaceae</taxon>
        <taxon>Chaetomium</taxon>
    </lineage>
</organism>
<dbReference type="Proteomes" id="UP000724584">
    <property type="component" value="Unassembled WGS sequence"/>
</dbReference>
<gene>
    <name evidence="1" type="ORF">F5144DRAFT_291765</name>
</gene>
<keyword evidence="2" id="KW-1185">Reference proteome</keyword>
<evidence type="ECO:0000313" key="2">
    <source>
        <dbReference type="Proteomes" id="UP000724584"/>
    </source>
</evidence>
<sequence>MPHTGHRDSIPLRTVMPHGPQLPPNPDQPPGPRGARPPHELPGHSPHHCRHHRNNNQNNNKRTAVTSGCSPQQYTQDHNHPKVTPALPQNTYHPGATSARATWLTLGPNQTLRIGDAEPTTARNADGRNADRKKKESPLPLPTRSTRPKKARLPRRQQHGNDSSSTAIARSHRRVSVQTTHRRLKTTVAAPSRHLTIYLRVLVLLLIPMRPAATQEKTVMGVRWRRHRR</sequence>
<reference evidence="1 2" key="1">
    <citation type="journal article" date="2021" name="Nat. Commun.">
        <title>Genetic determinants of endophytism in the Arabidopsis root mycobiome.</title>
        <authorList>
            <person name="Mesny F."/>
            <person name="Miyauchi S."/>
            <person name="Thiergart T."/>
            <person name="Pickel B."/>
            <person name="Atanasova L."/>
            <person name="Karlsson M."/>
            <person name="Huettel B."/>
            <person name="Barry K.W."/>
            <person name="Haridas S."/>
            <person name="Chen C."/>
            <person name="Bauer D."/>
            <person name="Andreopoulos W."/>
            <person name="Pangilinan J."/>
            <person name="LaButti K."/>
            <person name="Riley R."/>
            <person name="Lipzen A."/>
            <person name="Clum A."/>
            <person name="Drula E."/>
            <person name="Henrissat B."/>
            <person name="Kohler A."/>
            <person name="Grigoriev I.V."/>
            <person name="Martin F.M."/>
            <person name="Hacquard S."/>
        </authorList>
    </citation>
    <scope>NUCLEOTIDE SEQUENCE [LARGE SCALE GENOMIC DNA]</scope>
    <source>
        <strain evidence="1 2">MPI-SDFR-AT-0079</strain>
    </source>
</reference>
<evidence type="ECO:0000313" key="1">
    <source>
        <dbReference type="EMBL" id="KAH6628010.1"/>
    </source>
</evidence>
<dbReference type="EMBL" id="JAGIZQ010000005">
    <property type="protein sequence ID" value="KAH6628010.1"/>
    <property type="molecule type" value="Genomic_DNA"/>
</dbReference>
<name>A0ACB7P6S2_9PEZI</name>
<proteinExistence type="predicted"/>
<accession>A0ACB7P6S2</accession>
<comment type="caution">
    <text evidence="1">The sequence shown here is derived from an EMBL/GenBank/DDBJ whole genome shotgun (WGS) entry which is preliminary data.</text>
</comment>
<protein>
    <submittedName>
        <fullName evidence="1">Uncharacterized protein</fullName>
    </submittedName>
</protein>